<evidence type="ECO:0000256" key="2">
    <source>
        <dbReference type="ARBA" id="ARBA00022801"/>
    </source>
</evidence>
<dbReference type="GO" id="GO:0016810">
    <property type="term" value="F:hydrolase activity, acting on carbon-nitrogen (but not peptide) bonds"/>
    <property type="evidence" value="ECO:0007669"/>
    <property type="project" value="InterPro"/>
</dbReference>
<feature type="domain" description="NodB homology" evidence="3">
    <location>
        <begin position="32"/>
        <end position="206"/>
    </location>
</feature>
<accession>A0A371AV13</accession>
<dbReference type="PANTHER" id="PTHR10587">
    <property type="entry name" value="GLYCOSYL TRANSFERASE-RELATED"/>
    <property type="match status" value="1"/>
</dbReference>
<dbReference type="InterPro" id="IPR050248">
    <property type="entry name" value="Polysacc_deacetylase_ArnD"/>
</dbReference>
<protein>
    <submittedName>
        <fullName evidence="4">Peptidoglycan N-acetylglucosamine deacetylase</fullName>
    </submittedName>
</protein>
<dbReference type="CDD" id="cd10954">
    <property type="entry name" value="CE4_CtAXE_like"/>
    <property type="match status" value="1"/>
</dbReference>
<sequence length="214" mass="24904">MYLFLLNIALLFVLQFWNSKQKETLGNEVVKPKVALTFDDGPHPYYTAQLLDALKERNVKATFFVIGKQIDGNEEIIKRMYKEGHLIGNHTYNHVKLKGLSDKQACEELLKTCKVLHRITGEYTEYIRPPFGEWNHKLDCKINMIPVMWDVDPKDWRSSNVSKVVKQVVTEVEENDIILLHDYYKTSVQAAIEIVDQLQEDGYQFVTVDQLILD</sequence>
<dbReference type="GO" id="GO:0016020">
    <property type="term" value="C:membrane"/>
    <property type="evidence" value="ECO:0007669"/>
    <property type="project" value="TreeGrafter"/>
</dbReference>
<dbReference type="PROSITE" id="PS51677">
    <property type="entry name" value="NODB"/>
    <property type="match status" value="1"/>
</dbReference>
<name>A0A371AV13_9FIRM</name>
<dbReference type="AlphaFoldDB" id="A0A371AV13"/>
<dbReference type="SUPFAM" id="SSF88713">
    <property type="entry name" value="Glycoside hydrolase/deacetylase"/>
    <property type="match status" value="1"/>
</dbReference>
<evidence type="ECO:0000313" key="5">
    <source>
        <dbReference type="Proteomes" id="UP000255036"/>
    </source>
</evidence>
<dbReference type="GO" id="GO:0005975">
    <property type="term" value="P:carbohydrate metabolic process"/>
    <property type="evidence" value="ECO:0007669"/>
    <property type="project" value="InterPro"/>
</dbReference>
<keyword evidence="1" id="KW-0479">Metal-binding</keyword>
<dbReference type="Gene3D" id="3.20.20.370">
    <property type="entry name" value="Glycoside hydrolase/deacetylase"/>
    <property type="match status" value="1"/>
</dbReference>
<proteinExistence type="predicted"/>
<keyword evidence="2" id="KW-0378">Hydrolase</keyword>
<evidence type="ECO:0000259" key="3">
    <source>
        <dbReference type="PROSITE" id="PS51677"/>
    </source>
</evidence>
<dbReference type="GO" id="GO:0046872">
    <property type="term" value="F:metal ion binding"/>
    <property type="evidence" value="ECO:0007669"/>
    <property type="project" value="UniProtKB-KW"/>
</dbReference>
<keyword evidence="5" id="KW-1185">Reference proteome</keyword>
<dbReference type="Pfam" id="PF01522">
    <property type="entry name" value="Polysacc_deac_1"/>
    <property type="match status" value="1"/>
</dbReference>
<evidence type="ECO:0000256" key="1">
    <source>
        <dbReference type="ARBA" id="ARBA00022723"/>
    </source>
</evidence>
<dbReference type="PANTHER" id="PTHR10587:SF133">
    <property type="entry name" value="CHITIN DEACETYLASE 1-RELATED"/>
    <property type="match status" value="1"/>
</dbReference>
<dbReference type="InterPro" id="IPR011330">
    <property type="entry name" value="Glyco_hydro/deAcase_b/a-brl"/>
</dbReference>
<evidence type="ECO:0000313" key="4">
    <source>
        <dbReference type="EMBL" id="RDU23407.1"/>
    </source>
</evidence>
<dbReference type="OrthoDB" id="9806342at2"/>
<reference evidence="4 5" key="1">
    <citation type="submission" date="2018-07" db="EMBL/GenBank/DDBJ databases">
        <title>Anaerosacharophilus polymeroproducens gen. nov. sp. nov., an anaerobic bacterium isolated from salt field.</title>
        <authorList>
            <person name="Kim W."/>
            <person name="Yang S.-H."/>
            <person name="Oh J."/>
            <person name="Lee J.-H."/>
            <person name="Kwon K.K."/>
        </authorList>
    </citation>
    <scope>NUCLEOTIDE SEQUENCE [LARGE SCALE GENOMIC DNA]</scope>
    <source>
        <strain evidence="4 5">MCWD5</strain>
    </source>
</reference>
<dbReference type="InterPro" id="IPR002509">
    <property type="entry name" value="NODB_dom"/>
</dbReference>
<comment type="caution">
    <text evidence="4">The sequence shown here is derived from an EMBL/GenBank/DDBJ whole genome shotgun (WGS) entry which is preliminary data.</text>
</comment>
<dbReference type="Proteomes" id="UP000255036">
    <property type="component" value="Unassembled WGS sequence"/>
</dbReference>
<organism evidence="4 5">
    <name type="scientific">Anaerosacchariphilus polymeriproducens</name>
    <dbReference type="NCBI Taxonomy" id="1812858"/>
    <lineage>
        <taxon>Bacteria</taxon>
        <taxon>Bacillati</taxon>
        <taxon>Bacillota</taxon>
        <taxon>Clostridia</taxon>
        <taxon>Lachnospirales</taxon>
        <taxon>Lachnospiraceae</taxon>
        <taxon>Anaerosacchariphilus</taxon>
    </lineage>
</organism>
<gene>
    <name evidence="4" type="ORF">DWV06_09800</name>
</gene>
<dbReference type="EMBL" id="QRCT01000028">
    <property type="protein sequence ID" value="RDU23407.1"/>
    <property type="molecule type" value="Genomic_DNA"/>
</dbReference>